<comment type="similarity">
    <text evidence="2 13">Belongs to the glutamate-gated ion channel (TC 1.A.10.1) family.</text>
</comment>
<keyword evidence="10" id="KW-0325">Glycoprotein</keyword>
<evidence type="ECO:0000256" key="11">
    <source>
        <dbReference type="ARBA" id="ARBA00023286"/>
    </source>
</evidence>
<dbReference type="GO" id="GO:0016020">
    <property type="term" value="C:membrane"/>
    <property type="evidence" value="ECO:0007669"/>
    <property type="project" value="UniProtKB-SubCell"/>
</dbReference>
<dbReference type="Pfam" id="PF01094">
    <property type="entry name" value="ANF_receptor"/>
    <property type="match status" value="1"/>
</dbReference>
<gene>
    <name evidence="17" type="ORF">Prudu_011071</name>
</gene>
<reference evidence="17" key="1">
    <citation type="journal article" date="2019" name="Science">
        <title>Mutation of a bHLH transcription factor allowed almond domestication.</title>
        <authorList>
            <person name="Sanchez-Perez R."/>
            <person name="Pavan S."/>
            <person name="Mazzeo R."/>
            <person name="Moldovan C."/>
            <person name="Aiese Cigliano R."/>
            <person name="Del Cueto J."/>
            <person name="Ricciardi F."/>
            <person name="Lotti C."/>
            <person name="Ricciardi L."/>
            <person name="Dicenta F."/>
            <person name="Lopez-Marques R.L."/>
            <person name="Lindberg Moller B."/>
        </authorList>
    </citation>
    <scope>NUCLEOTIDE SEQUENCE</scope>
</reference>
<feature type="transmembrane region" description="Helical" evidence="15">
    <location>
        <begin position="637"/>
        <end position="655"/>
    </location>
</feature>
<dbReference type="FunFam" id="3.40.50.2300:FF:000188">
    <property type="entry name" value="Glutamate receptor"/>
    <property type="match status" value="1"/>
</dbReference>
<protein>
    <recommendedName>
        <fullName evidence="13">Glutamate receptor</fullName>
    </recommendedName>
</protein>
<evidence type="ECO:0000256" key="6">
    <source>
        <dbReference type="ARBA" id="ARBA00022989"/>
    </source>
</evidence>
<dbReference type="SMART" id="SM00079">
    <property type="entry name" value="PBPe"/>
    <property type="match status" value="1"/>
</dbReference>
<feature type="transmembrane region" description="Helical" evidence="15">
    <location>
        <begin position="573"/>
        <end position="595"/>
    </location>
</feature>
<evidence type="ECO:0000256" key="10">
    <source>
        <dbReference type="ARBA" id="ARBA00023180"/>
    </source>
</evidence>
<comment type="subcellular location">
    <subcellularLocation>
        <location evidence="1">Membrane</location>
        <topology evidence="1">Multi-pass membrane protein</topology>
    </subcellularLocation>
</comment>
<evidence type="ECO:0000256" key="4">
    <source>
        <dbReference type="ARBA" id="ARBA00022692"/>
    </source>
</evidence>
<dbReference type="SUPFAM" id="SSF53850">
    <property type="entry name" value="Periplasmic binding protein-like II"/>
    <property type="match status" value="1"/>
</dbReference>
<dbReference type="CDD" id="cd13686">
    <property type="entry name" value="GluR_Plant"/>
    <property type="match status" value="1"/>
</dbReference>
<dbReference type="InterPro" id="IPR028082">
    <property type="entry name" value="Peripla_BP_I"/>
</dbReference>
<dbReference type="Gene3D" id="3.40.190.10">
    <property type="entry name" value="Periplasmic binding protein-like II"/>
    <property type="match status" value="1"/>
</dbReference>
<evidence type="ECO:0000313" key="17">
    <source>
        <dbReference type="EMBL" id="BBH00951.1"/>
    </source>
</evidence>
<feature type="disulfide bond" evidence="14">
    <location>
        <begin position="742"/>
        <end position="819"/>
    </location>
</feature>
<evidence type="ECO:0000256" key="13">
    <source>
        <dbReference type="PIRNR" id="PIRNR037090"/>
    </source>
</evidence>
<comment type="function">
    <text evidence="13">Glutamate-gated receptor that probably acts as non-selective cation channel.</text>
</comment>
<dbReference type="Gene3D" id="1.10.287.70">
    <property type="match status" value="1"/>
</dbReference>
<dbReference type="PIRSF" id="PIRSF037090">
    <property type="entry name" value="Iontro_Glu-like_rcpt_pln"/>
    <property type="match status" value="1"/>
</dbReference>
<evidence type="ECO:0000256" key="1">
    <source>
        <dbReference type="ARBA" id="ARBA00004141"/>
    </source>
</evidence>
<dbReference type="CDD" id="cd19990">
    <property type="entry name" value="PBP1_GABAb_receptor_plant"/>
    <property type="match status" value="1"/>
</dbReference>
<keyword evidence="5" id="KW-0732">Signal</keyword>
<feature type="transmembrane region" description="Helical" evidence="15">
    <location>
        <begin position="838"/>
        <end position="858"/>
    </location>
</feature>
<evidence type="ECO:0000256" key="7">
    <source>
        <dbReference type="ARBA" id="ARBA00023065"/>
    </source>
</evidence>
<keyword evidence="9 13" id="KW-0675">Receptor</keyword>
<keyword evidence="4 15" id="KW-0812">Transmembrane</keyword>
<dbReference type="InterPro" id="IPR044440">
    <property type="entry name" value="GABAb_receptor_plant_PBP1"/>
</dbReference>
<evidence type="ECO:0000256" key="3">
    <source>
        <dbReference type="ARBA" id="ARBA00022448"/>
    </source>
</evidence>
<evidence type="ECO:0000256" key="12">
    <source>
        <dbReference type="ARBA" id="ARBA00023303"/>
    </source>
</evidence>
<dbReference type="InterPro" id="IPR015683">
    <property type="entry name" value="Ionotropic_Glu_rcpt"/>
</dbReference>
<evidence type="ECO:0000256" key="9">
    <source>
        <dbReference type="ARBA" id="ARBA00023170"/>
    </source>
</evidence>
<keyword evidence="11 13" id="KW-1071">Ligand-gated ion channel</keyword>
<keyword evidence="3 13" id="KW-0813">Transport</keyword>
<proteinExistence type="inferred from homology"/>
<feature type="transmembrane region" description="Helical" evidence="15">
    <location>
        <begin position="39"/>
        <end position="57"/>
    </location>
</feature>
<dbReference type="InterPro" id="IPR017103">
    <property type="entry name" value="Iontropic_Glu_rcpt_pln"/>
</dbReference>
<dbReference type="PANTHER" id="PTHR18966">
    <property type="entry name" value="IONOTROPIC GLUTAMATE RECEPTOR"/>
    <property type="match status" value="1"/>
</dbReference>
<dbReference type="InterPro" id="IPR001320">
    <property type="entry name" value="Iontro_rcpt_C"/>
</dbReference>
<evidence type="ECO:0000259" key="16">
    <source>
        <dbReference type="SMART" id="SM00079"/>
    </source>
</evidence>
<evidence type="ECO:0000256" key="2">
    <source>
        <dbReference type="ARBA" id="ARBA00008685"/>
    </source>
</evidence>
<evidence type="ECO:0000256" key="14">
    <source>
        <dbReference type="PIRSR" id="PIRSR037090-50"/>
    </source>
</evidence>
<keyword evidence="7 13" id="KW-0406">Ion transport</keyword>
<keyword evidence="14" id="KW-1015">Disulfide bond</keyword>
<evidence type="ECO:0000256" key="5">
    <source>
        <dbReference type="ARBA" id="ARBA00022729"/>
    </source>
</evidence>
<name>A0A4Y1R9S5_PRUDU</name>
<organism evidence="17">
    <name type="scientific">Prunus dulcis</name>
    <name type="common">Almond</name>
    <name type="synonym">Amygdalus dulcis</name>
    <dbReference type="NCBI Taxonomy" id="3755"/>
    <lineage>
        <taxon>Eukaryota</taxon>
        <taxon>Viridiplantae</taxon>
        <taxon>Streptophyta</taxon>
        <taxon>Embryophyta</taxon>
        <taxon>Tracheophyta</taxon>
        <taxon>Spermatophyta</taxon>
        <taxon>Magnoliopsida</taxon>
        <taxon>eudicotyledons</taxon>
        <taxon>Gunneridae</taxon>
        <taxon>Pentapetalae</taxon>
        <taxon>rosids</taxon>
        <taxon>fabids</taxon>
        <taxon>Rosales</taxon>
        <taxon>Rosaceae</taxon>
        <taxon>Amygdaloideae</taxon>
        <taxon>Amygdaleae</taxon>
        <taxon>Prunus</taxon>
    </lineage>
</organism>
<evidence type="ECO:0000256" key="15">
    <source>
        <dbReference type="SAM" id="Phobius"/>
    </source>
</evidence>
<keyword evidence="6 15" id="KW-1133">Transmembrane helix</keyword>
<keyword evidence="8 13" id="KW-0472">Membrane</keyword>
<dbReference type="Pfam" id="PF00060">
    <property type="entry name" value="Lig_chan"/>
    <property type="match status" value="1"/>
</dbReference>
<feature type="domain" description="Ionotropic glutamate receptor C-terminal" evidence="16">
    <location>
        <begin position="457"/>
        <end position="815"/>
    </location>
</feature>
<dbReference type="AlphaFoldDB" id="A0A4Y1R9S5"/>
<dbReference type="InterPro" id="IPR001828">
    <property type="entry name" value="ANF_lig-bd_rcpt"/>
</dbReference>
<dbReference type="Gene3D" id="3.40.50.2300">
    <property type="match status" value="2"/>
</dbReference>
<sequence length="944" mass="106191">MGATEHNKTIREVVSFVLQYQNAMSLSLAASNTVQGLRLLFPALIIYFLIILSYGVGAQNSSNVTNVGAIINGNSRIGKEQKTAMEIAAETFNNRSKTHKLILHFRNSSTDPFLAASAAEELIKEKKVEAIVGMETWQEAAQVADLVGNQAQIPVISFAAPSITPPLMQRRWPFLIRMAADGSAQMKCIADIVSAYHWKRVVVIYEDDDVGSKIEHRLVLPQVSSLSNPNWVELEELLKLPTMQSRVYIVFQSSLPTVAHLFRVAEKMGLVGKESAWIITESITSLLDPHETSDISSTMKGTLGIKTYYTKNTNSFATFQKQFQTKYPEEGSPEPGIYALRAYDAIRIIAQAIGRMTSNNSTSLQLLLNTLFSNYTGLSGKMRFEAGEILYSPVLRIINIVDGKRFKELNFWTPDVGFSLEETGKIRDGDAGGVIWPGNLTRVPKGWAIPTAAKPMKIGVPGKTSFSKFVKVDPSLENSDKKKYVGFCIAIFDMVIERLNYSLPYEFEAFDGLYDDLVERVHNKVYDAAVGDITVLADRLEKVEFTQPYMESGLSMIVPAKPEKSTWMFMKPFTWQMWVVSGAILIYTMFVVWFLERPSNPEFGGPLKNQIGTATWFTFSSLFFSHREKIYSNLTRLVVVVWLFVVLILTSSYTANLSSMLTIQRLEPNVTGIEMLKRTNSKIGCDGDSFVMEYLQTVLGFKLENIVKVSSEYNYTKKFKSKTISAAFLELPYAKVFMNQYCEGYTATVPIYRFGGLSFVSSDQIFLVIEGTISESETNKIFQRGSPIARDFTKAILELLENGELKKLQNDWLTPENECPKNVTSNGPESLSLNSFTGLYVISGVTSSFCFLLSLAVWGRRFQQQEADQGNASPSPSEETLWNKTVRIARFFYKRELNIPTRAPTFGNYAEEWHSPRWDYSTASNTPEHPRTIRPTEIECVQQE</sequence>
<dbReference type="InterPro" id="IPR019594">
    <property type="entry name" value="Glu/Gly-bd"/>
</dbReference>
<accession>A0A4Y1R9S5</accession>
<evidence type="ECO:0000256" key="8">
    <source>
        <dbReference type="ARBA" id="ARBA00023136"/>
    </source>
</evidence>
<dbReference type="GO" id="GO:0015276">
    <property type="term" value="F:ligand-gated monoatomic ion channel activity"/>
    <property type="evidence" value="ECO:0007669"/>
    <property type="project" value="InterPro"/>
</dbReference>
<dbReference type="EMBL" id="AP019300">
    <property type="protein sequence ID" value="BBH00951.1"/>
    <property type="molecule type" value="Genomic_DNA"/>
</dbReference>
<dbReference type="FunFam" id="1.10.287.70:FF:000037">
    <property type="entry name" value="Glutamate receptor"/>
    <property type="match status" value="1"/>
</dbReference>
<keyword evidence="12 13" id="KW-0407">Ion channel</keyword>
<dbReference type="SUPFAM" id="SSF53822">
    <property type="entry name" value="Periplasmic binding protein-like I"/>
    <property type="match status" value="1"/>
</dbReference>
<dbReference type="FunFam" id="3.40.190.10:FF:000054">
    <property type="entry name" value="Glutamate receptor"/>
    <property type="match status" value="1"/>
</dbReference>
<dbReference type="Pfam" id="PF10613">
    <property type="entry name" value="Lig_chan-Glu_bd"/>
    <property type="match status" value="1"/>
</dbReference>